<proteinExistence type="inferred from homology"/>
<evidence type="ECO:0000256" key="5">
    <source>
        <dbReference type="ARBA" id="ARBA00022833"/>
    </source>
</evidence>
<evidence type="ECO:0000256" key="1">
    <source>
        <dbReference type="ARBA" id="ARBA00009792"/>
    </source>
</evidence>
<comment type="catalytic activity">
    <reaction evidence="8">
        <text>N(4)-{beta-D-GlcNAc-(1-&gt;2)-alpha-D-Man-(1-&gt;3)-[alpha-D-Man-(1-&gt;3)-[alpha-D-Man-(1-&gt;6)]-alpha-D-Man-(1-&gt;6)]-beta-D-Man-(1-&gt;4)-beta-D-GlcNAc-(1-&gt;4)-beta-D-GlcNAc}-L-asparaginyl-[protein] + 2 H2O = 2 alpha-D-mannopyranose + an N(4)-{beta-D-GlcNAc-(1-&gt;2)-alpha-D-Man-(1-&gt;3)-[alpha-D-Man-(1-&gt;6)]-beta-D-Man-(1-&gt;4)-beta-D-GlcNAc-(1-&gt;4)-beta-D-GlcNAc}-L-asparaginyl-[protein]</text>
        <dbReference type="Rhea" id="RHEA:56052"/>
        <dbReference type="Rhea" id="RHEA-COMP:14368"/>
        <dbReference type="Rhea" id="RHEA-COMP:14369"/>
        <dbReference type="ChEBI" id="CHEBI:15377"/>
        <dbReference type="ChEBI" id="CHEBI:28729"/>
        <dbReference type="ChEBI" id="CHEBI:60615"/>
        <dbReference type="ChEBI" id="CHEBI:60625"/>
        <dbReference type="EC" id="3.2.1.114"/>
    </reaction>
</comment>
<feature type="domain" description="Glycoside hydrolase family 38 central" evidence="12">
    <location>
        <begin position="476"/>
        <end position="564"/>
    </location>
</feature>
<dbReference type="SUPFAM" id="SSF74650">
    <property type="entry name" value="Galactose mutarotase-like"/>
    <property type="match status" value="1"/>
</dbReference>
<dbReference type="Pfam" id="PF07748">
    <property type="entry name" value="Glyco_hydro_38C"/>
    <property type="match status" value="1"/>
</dbReference>
<accession>A0A1B6G5M0</accession>
<keyword evidence="6 9" id="KW-0326">Glycosidase</keyword>
<evidence type="ECO:0000256" key="6">
    <source>
        <dbReference type="ARBA" id="ARBA00023295"/>
    </source>
</evidence>
<dbReference type="GO" id="GO:0006491">
    <property type="term" value="P:N-glycan processing"/>
    <property type="evidence" value="ECO:0007669"/>
    <property type="project" value="TreeGrafter"/>
</dbReference>
<evidence type="ECO:0000259" key="12">
    <source>
        <dbReference type="SMART" id="SM00872"/>
    </source>
</evidence>
<keyword evidence="3 9" id="KW-0479">Metal-binding</keyword>
<dbReference type="GO" id="GO:0004572">
    <property type="term" value="F:mannosyl-oligosaccharide 1,3-1,6-alpha-mannosidase activity"/>
    <property type="evidence" value="ECO:0007669"/>
    <property type="project" value="UniProtKB-EC"/>
</dbReference>
<dbReference type="InterPro" id="IPR011682">
    <property type="entry name" value="Glyco_hydro_38_C"/>
</dbReference>
<evidence type="ECO:0000313" key="13">
    <source>
        <dbReference type="EMBL" id="JAS40031.1"/>
    </source>
</evidence>
<protein>
    <recommendedName>
        <fullName evidence="9">Alpha-mannosidase</fullName>
        <ecNumber evidence="9">3.2.1.-</ecNumber>
    </recommendedName>
</protein>
<keyword evidence="11" id="KW-1133">Transmembrane helix</keyword>
<keyword evidence="4 9" id="KW-0378">Hydrolase</keyword>
<dbReference type="FunFam" id="3.20.110.10:FF:000007">
    <property type="entry name" value="Alpha-mannosidase"/>
    <property type="match status" value="1"/>
</dbReference>
<dbReference type="EMBL" id="GECZ01012040">
    <property type="protein sequence ID" value="JAS57729.1"/>
    <property type="molecule type" value="Transcribed_RNA"/>
</dbReference>
<dbReference type="Gene3D" id="3.20.110.10">
    <property type="entry name" value="Glycoside hydrolase 38, N terminal domain"/>
    <property type="match status" value="1"/>
</dbReference>
<dbReference type="Gene3D" id="2.60.40.1180">
    <property type="entry name" value="Golgi alpha-mannosidase II"/>
    <property type="match status" value="1"/>
</dbReference>
<dbReference type="CDD" id="cd10809">
    <property type="entry name" value="GH38N_AMII_GMII_SfManIII_like"/>
    <property type="match status" value="1"/>
</dbReference>
<dbReference type="Gene3D" id="1.20.1270.50">
    <property type="entry name" value="Glycoside hydrolase family 38, central domain"/>
    <property type="match status" value="1"/>
</dbReference>
<evidence type="ECO:0000313" key="14">
    <source>
        <dbReference type="EMBL" id="JAS57729.1"/>
    </source>
</evidence>
<dbReference type="GO" id="GO:0006013">
    <property type="term" value="P:mannose metabolic process"/>
    <property type="evidence" value="ECO:0007669"/>
    <property type="project" value="InterPro"/>
</dbReference>
<keyword evidence="11" id="KW-0812">Transmembrane</keyword>
<dbReference type="InterPro" id="IPR000602">
    <property type="entry name" value="Glyco_hydro_38_N"/>
</dbReference>
<reference evidence="14" key="1">
    <citation type="submission" date="2015-11" db="EMBL/GenBank/DDBJ databases">
        <title>De novo transcriptome assembly of four potential Pierce s Disease insect vectors from Arizona vineyards.</title>
        <authorList>
            <person name="Tassone E.E."/>
        </authorList>
    </citation>
    <scope>NUCLEOTIDE SEQUENCE</scope>
</reference>
<evidence type="ECO:0000256" key="2">
    <source>
        <dbReference type="ARBA" id="ARBA00011748"/>
    </source>
</evidence>
<dbReference type="SUPFAM" id="SSF88713">
    <property type="entry name" value="Glycoside hydrolase/deacetylase"/>
    <property type="match status" value="1"/>
</dbReference>
<dbReference type="InterPro" id="IPR015341">
    <property type="entry name" value="Glyco_hydro_38_cen"/>
</dbReference>
<dbReference type="InterPro" id="IPR011330">
    <property type="entry name" value="Glyco_hydro/deAcase_b/a-brl"/>
</dbReference>
<comment type="subunit">
    <text evidence="2">Homodimer; disulfide-linked.</text>
</comment>
<comment type="similarity">
    <text evidence="1 9">Belongs to the glycosyl hydrolase 38 family.</text>
</comment>
<evidence type="ECO:0000256" key="8">
    <source>
        <dbReference type="ARBA" id="ARBA00093232"/>
    </source>
</evidence>
<dbReference type="Gene3D" id="2.70.98.30">
    <property type="entry name" value="Golgi alpha-mannosidase II, domain 4"/>
    <property type="match status" value="1"/>
</dbReference>
<dbReference type="InterPro" id="IPR050843">
    <property type="entry name" value="Glycosyl_Hydrlase_38"/>
</dbReference>
<dbReference type="InterPro" id="IPR027291">
    <property type="entry name" value="Glyco_hydro_38_N_sf"/>
</dbReference>
<feature type="transmembrane region" description="Helical" evidence="11">
    <location>
        <begin position="12"/>
        <end position="29"/>
    </location>
</feature>
<evidence type="ECO:0000256" key="3">
    <source>
        <dbReference type="ARBA" id="ARBA00022723"/>
    </source>
</evidence>
<evidence type="ECO:0000256" key="4">
    <source>
        <dbReference type="ARBA" id="ARBA00022801"/>
    </source>
</evidence>
<dbReference type="FunFam" id="1.20.1270.50:FF:000001">
    <property type="entry name" value="Alpha-mannosidase"/>
    <property type="match status" value="1"/>
</dbReference>
<feature type="region of interest" description="Disordered" evidence="10">
    <location>
        <begin position="58"/>
        <end position="86"/>
    </location>
</feature>
<keyword evidence="11" id="KW-0472">Membrane</keyword>
<dbReference type="PANTHER" id="PTHR11607:SF70">
    <property type="entry name" value="ALPHA-MANNOSIDASE"/>
    <property type="match status" value="1"/>
</dbReference>
<dbReference type="InterPro" id="IPR013780">
    <property type="entry name" value="Glyco_hydro_b"/>
</dbReference>
<evidence type="ECO:0000256" key="10">
    <source>
        <dbReference type="SAM" id="MobiDB-lite"/>
    </source>
</evidence>
<sequence>MFKIIRRGPPRFIAASAVLLTVLLCIYYVNFSGPPNLGPGGPGLEPLPLVEVKRDHVPEPEDNEVPGARSPPAQETTTAPPEPASVVSSETCAVNYMAEADIDTVEQFQKFNFQPYWMKSREYWDSNFEERYKSRKSEWAKIPLKVILVPHSHNDPGWLKTYENYYHFQTRNILNHMANKMSVLKNMTFIWTEVSFLAKWWESAHPSKKQMVQKLLEEGRLEITTGGWVMPDEATCHVFAMVDQLIEGHQWLRNNLGVIPTSGWSIDPFGHGATVPYLLKNAGFSGGAVIQRIHYAWKQWLAEKQMGDFFWRQNWDGDGHTDILVHNQPFDIYSIKHSCGPHPQVCLNFDFRKISGEYTEFSLTAVPIDDENIKQKAELLLEQYGRTGSLFPHNVVLMPIGDDFRYDHDIEWDQQYRNYKKIIEYINRNKDIYNAHISFGTPKDYFLAVKERMRDFKILRGDFFVYSDIFSEGRPAYWSGYFTTRPYWKILDRELEANLRSAEIIYTFALNHARKQGFNSTLKILERDYEKLIRARQNLALFQHHDAITGTSKSFVMHDYALKMYEGIQETVFVQGYAAQTLLTMEENAGQGQLPPSARLIVPDTDRESYEKLPRKVPLIVKKGEFKKIVIFNSLAQYRQDVVKLHLLTPKVNVVDIEGNPILYQINPVWNFTDGSKRHKRQEDSTEQSMRLSKTQFELTFVAELPPLALTTYIIEYSNEKNFDFRSVIYCQTCKKHTEFDVKPMQAGDIQLENHALKLLLDGRSGFLKAITKKSTNHTTQSGLTFSAYPSAQFHSGAYLFKPDPNLQETEKEILDDYPGQKIVITSGPIASELTVIYGNLLAHSVRIYHKPGPLSQGVYIENLIDFEAPPKNRETEMFMRVVSDINNGDPPEFYSDLNGFQMQRRIKVKRIGIEGNYFPLNSIAFIQDTKHRLSLLVNHAQGAASWQTGWLEVMLDRRTLYDDSRGMGEGVVDNKKTITKFWLLLENVLESNEYSKPSLLANYLSLGLMYPPNIFIFDTLSNDDLLGSKPKLNFHSSVQLLSKPLPCDVHLMNLRTLSDPSYPLFPSESALLLLHRQGYACNAATDVSIPKCSVQLSSSAFYPRTFFIGLKTKSIVQTSLTGLHKISSVKSFDNISVQPMDIVTLNVTFVH</sequence>
<dbReference type="GO" id="GO:0000139">
    <property type="term" value="C:Golgi membrane"/>
    <property type="evidence" value="ECO:0007669"/>
    <property type="project" value="TreeGrafter"/>
</dbReference>
<dbReference type="GO" id="GO:0030246">
    <property type="term" value="F:carbohydrate binding"/>
    <property type="evidence" value="ECO:0007669"/>
    <property type="project" value="InterPro"/>
</dbReference>
<evidence type="ECO:0000256" key="9">
    <source>
        <dbReference type="RuleBase" id="RU361199"/>
    </source>
</evidence>
<dbReference type="InterPro" id="IPR037094">
    <property type="entry name" value="Glyco_hydro_38_cen_sf"/>
</dbReference>
<dbReference type="AlphaFoldDB" id="A0A1B6G5M0"/>
<comment type="function">
    <text evidence="7">Catalyzes the first committed step in the biosynthesis of complex N-glycans. It controls conversion of high mannose to complex N-glycans; the final hydrolytic step in the N-glycan maturation pathway.</text>
</comment>
<evidence type="ECO:0000256" key="7">
    <source>
        <dbReference type="ARBA" id="ARBA00059516"/>
    </source>
</evidence>
<dbReference type="GO" id="GO:0046872">
    <property type="term" value="F:metal ion binding"/>
    <property type="evidence" value="ECO:0007669"/>
    <property type="project" value="UniProtKB-KW"/>
</dbReference>
<dbReference type="EC" id="3.2.1.-" evidence="9"/>
<dbReference type="Pfam" id="PF09261">
    <property type="entry name" value="Alpha-mann_mid"/>
    <property type="match status" value="1"/>
</dbReference>
<name>A0A1B6G5M0_9HEMI</name>
<dbReference type="PANTHER" id="PTHR11607">
    <property type="entry name" value="ALPHA-MANNOSIDASE"/>
    <property type="match status" value="1"/>
</dbReference>
<dbReference type="SMART" id="SM00872">
    <property type="entry name" value="Alpha-mann_mid"/>
    <property type="match status" value="1"/>
</dbReference>
<organism evidence="14">
    <name type="scientific">Cuerna arida</name>
    <dbReference type="NCBI Taxonomy" id="1464854"/>
    <lineage>
        <taxon>Eukaryota</taxon>
        <taxon>Metazoa</taxon>
        <taxon>Ecdysozoa</taxon>
        <taxon>Arthropoda</taxon>
        <taxon>Hexapoda</taxon>
        <taxon>Insecta</taxon>
        <taxon>Pterygota</taxon>
        <taxon>Neoptera</taxon>
        <taxon>Paraneoptera</taxon>
        <taxon>Hemiptera</taxon>
        <taxon>Auchenorrhyncha</taxon>
        <taxon>Membracoidea</taxon>
        <taxon>Cicadellidae</taxon>
        <taxon>Cicadellinae</taxon>
        <taxon>Proconiini</taxon>
        <taxon>Cuerna</taxon>
    </lineage>
</organism>
<keyword evidence="5 9" id="KW-0862">Zinc</keyword>
<comment type="cofactor">
    <cofactor evidence="9">
        <name>Zn(2+)</name>
        <dbReference type="ChEBI" id="CHEBI:29105"/>
    </cofactor>
    <text evidence="9">Binds 1 zinc ion per subunit.</text>
</comment>
<dbReference type="Pfam" id="PF01074">
    <property type="entry name" value="Glyco_hydro_38N"/>
    <property type="match status" value="1"/>
</dbReference>
<evidence type="ECO:0000256" key="11">
    <source>
        <dbReference type="SAM" id="Phobius"/>
    </source>
</evidence>
<gene>
    <name evidence="13" type="ORF">g.23307</name>
    <name evidence="14" type="ORF">g.23308</name>
</gene>
<dbReference type="SUPFAM" id="SSF88688">
    <property type="entry name" value="Families 57/38 glycoside transferase middle domain"/>
    <property type="match status" value="1"/>
</dbReference>
<dbReference type="InterPro" id="IPR028995">
    <property type="entry name" value="Glyco_hydro_57/38_cen_sf"/>
</dbReference>
<dbReference type="InterPro" id="IPR011013">
    <property type="entry name" value="Gal_mutarotase_sf_dom"/>
</dbReference>
<dbReference type="EMBL" id="GECZ01029738">
    <property type="protein sequence ID" value="JAS40031.1"/>
    <property type="molecule type" value="Transcribed_RNA"/>
</dbReference>